<dbReference type="InterPro" id="IPR047155">
    <property type="entry name" value="COMMD4/6/7/8"/>
</dbReference>
<gene>
    <name evidence="3" type="primary">COMMD8</name>
</gene>
<feature type="domain" description="COMM" evidence="2">
    <location>
        <begin position="151"/>
        <end position="218"/>
    </location>
</feature>
<dbReference type="Ensembl" id="ENSPTXT00000024520.1">
    <property type="protein sequence ID" value="ENSPTXP00000023786.1"/>
    <property type="gene ID" value="ENSPTXG00000016493.1"/>
</dbReference>
<feature type="transmembrane region" description="Helical" evidence="1">
    <location>
        <begin position="7"/>
        <end position="29"/>
    </location>
</feature>
<dbReference type="CDD" id="cd04756">
    <property type="entry name" value="Commd8"/>
    <property type="match status" value="1"/>
</dbReference>
<dbReference type="InterPro" id="IPR017920">
    <property type="entry name" value="COMM"/>
</dbReference>
<dbReference type="PANTHER" id="PTHR16231">
    <property type="entry name" value="COMM DOMAIN-CONTAINING PROTEIN 4-8 FAMILY MEMBER"/>
    <property type="match status" value="1"/>
</dbReference>
<keyword evidence="1" id="KW-0812">Transmembrane</keyword>
<evidence type="ECO:0000313" key="4">
    <source>
        <dbReference type="Proteomes" id="UP000472273"/>
    </source>
</evidence>
<reference evidence="3" key="1">
    <citation type="submission" date="2025-08" db="UniProtKB">
        <authorList>
            <consortium name="Ensembl"/>
        </authorList>
    </citation>
    <scope>IDENTIFICATION</scope>
</reference>
<dbReference type="GO" id="GO:0005654">
    <property type="term" value="C:nucleoplasm"/>
    <property type="evidence" value="ECO:0007669"/>
    <property type="project" value="Ensembl"/>
</dbReference>
<dbReference type="GO" id="GO:0005829">
    <property type="term" value="C:cytosol"/>
    <property type="evidence" value="ECO:0007669"/>
    <property type="project" value="Ensembl"/>
</dbReference>
<protein>
    <submittedName>
        <fullName evidence="3">COMM domain containing 8</fullName>
    </submittedName>
</protein>
<sequence>MRASWTGWWLFFCTCVLGFFNFLYFILAVLNNELEGTLEVIYSNLLFLTFASLFFPLFLHRFIDGLCGQAFPQHRDYDAIWNLTEWMEVLEETASYFRKTVGKDLSEEEAVRLLAELNPDTQRTALTCLKARKPDIRQALVGNTNAICSSQLLNFDWQLKLALSSDKLSMLQMPLLNLDLDLSKDGDLKFTSVEMNKEELQTLINALEAANKVVLQLK</sequence>
<dbReference type="PANTHER" id="PTHR16231:SF0">
    <property type="entry name" value="COMM DOMAIN-CONTAINING PROTEIN 8"/>
    <property type="match status" value="1"/>
</dbReference>
<keyword evidence="1" id="KW-1133">Transmembrane helix</keyword>
<dbReference type="AlphaFoldDB" id="A0A670ZLP1"/>
<dbReference type="Pfam" id="PF22838">
    <property type="entry name" value="COMMD8_HN"/>
    <property type="match status" value="1"/>
</dbReference>
<organism evidence="3 4">
    <name type="scientific">Pseudonaja textilis</name>
    <name type="common">Eastern brown snake</name>
    <dbReference type="NCBI Taxonomy" id="8673"/>
    <lineage>
        <taxon>Eukaryota</taxon>
        <taxon>Metazoa</taxon>
        <taxon>Chordata</taxon>
        <taxon>Craniata</taxon>
        <taxon>Vertebrata</taxon>
        <taxon>Euteleostomi</taxon>
        <taxon>Lepidosauria</taxon>
        <taxon>Squamata</taxon>
        <taxon>Bifurcata</taxon>
        <taxon>Unidentata</taxon>
        <taxon>Episquamata</taxon>
        <taxon>Toxicofera</taxon>
        <taxon>Serpentes</taxon>
        <taxon>Colubroidea</taxon>
        <taxon>Elapidae</taxon>
        <taxon>Hydrophiinae</taxon>
        <taxon>Pseudonaja</taxon>
    </lineage>
</organism>
<dbReference type="GeneTree" id="ENSGT00390000018121"/>
<dbReference type="PROSITE" id="PS51269">
    <property type="entry name" value="COMM"/>
    <property type="match status" value="1"/>
</dbReference>
<reference evidence="3" key="2">
    <citation type="submission" date="2025-09" db="UniProtKB">
        <authorList>
            <consortium name="Ensembl"/>
        </authorList>
    </citation>
    <scope>IDENTIFICATION</scope>
</reference>
<dbReference type="Proteomes" id="UP000472273">
    <property type="component" value="Unplaced"/>
</dbReference>
<accession>A0A670ZLP1</accession>
<keyword evidence="4" id="KW-1185">Reference proteome</keyword>
<dbReference type="InterPro" id="IPR047235">
    <property type="entry name" value="COMMD8"/>
</dbReference>
<dbReference type="InterPro" id="IPR055184">
    <property type="entry name" value="COMMD8_HN"/>
</dbReference>
<feature type="transmembrane region" description="Helical" evidence="1">
    <location>
        <begin position="41"/>
        <end position="59"/>
    </location>
</feature>
<keyword evidence="1" id="KW-0472">Membrane</keyword>
<evidence type="ECO:0000256" key="1">
    <source>
        <dbReference type="SAM" id="Phobius"/>
    </source>
</evidence>
<name>A0A670ZLP1_PSETE</name>
<proteinExistence type="predicted"/>
<evidence type="ECO:0000313" key="3">
    <source>
        <dbReference type="Ensembl" id="ENSPTXP00000023786.1"/>
    </source>
</evidence>
<evidence type="ECO:0000259" key="2">
    <source>
        <dbReference type="PROSITE" id="PS51269"/>
    </source>
</evidence>
<dbReference type="Pfam" id="PF07258">
    <property type="entry name" value="COMM_domain"/>
    <property type="match status" value="1"/>
</dbReference>